<dbReference type="Proteomes" id="UP000325286">
    <property type="component" value="Chromosome"/>
</dbReference>
<organism evidence="13 14">
    <name type="scientific">Roseimaritima ulvae</name>
    <dbReference type="NCBI Taxonomy" id="980254"/>
    <lineage>
        <taxon>Bacteria</taxon>
        <taxon>Pseudomonadati</taxon>
        <taxon>Planctomycetota</taxon>
        <taxon>Planctomycetia</taxon>
        <taxon>Pirellulales</taxon>
        <taxon>Pirellulaceae</taxon>
        <taxon>Roseimaritima</taxon>
    </lineage>
</organism>
<dbReference type="SUPFAM" id="SSF56655">
    <property type="entry name" value="Carbohydrate phosphatase"/>
    <property type="match status" value="1"/>
</dbReference>
<dbReference type="InterPro" id="IPR020583">
    <property type="entry name" value="Inositol_monoP_metal-BS"/>
</dbReference>
<feature type="binding site" evidence="12">
    <location>
        <position position="223"/>
    </location>
    <ligand>
        <name>Mg(2+)</name>
        <dbReference type="ChEBI" id="CHEBI:18420"/>
        <label>1</label>
        <note>catalytic</note>
    </ligand>
</feature>
<dbReference type="PROSITE" id="PS00629">
    <property type="entry name" value="IMP_1"/>
    <property type="match status" value="1"/>
</dbReference>
<dbReference type="GO" id="GO:0046872">
    <property type="term" value="F:metal ion binding"/>
    <property type="evidence" value="ECO:0007669"/>
    <property type="project" value="UniProtKB-KW"/>
</dbReference>
<feature type="binding site" evidence="12">
    <location>
        <position position="76"/>
    </location>
    <ligand>
        <name>Mg(2+)</name>
        <dbReference type="ChEBI" id="CHEBI:18420"/>
        <label>1</label>
        <note>catalytic</note>
    </ligand>
</feature>
<evidence type="ECO:0000256" key="12">
    <source>
        <dbReference type="PIRSR" id="PIRSR600760-2"/>
    </source>
</evidence>
<proteinExistence type="inferred from homology"/>
<evidence type="ECO:0000256" key="4">
    <source>
        <dbReference type="ARBA" id="ARBA00013085"/>
    </source>
</evidence>
<evidence type="ECO:0000256" key="8">
    <source>
        <dbReference type="ARBA" id="ARBA00022842"/>
    </source>
</evidence>
<dbReference type="NCBIfam" id="TIGR02067">
    <property type="entry name" value="his_9_HisN"/>
    <property type="match status" value="1"/>
</dbReference>
<protein>
    <recommendedName>
        <fullName evidence="4 11">Histidinol-phosphatase</fullName>
        <ecNumber evidence="4 11">3.1.3.15</ecNumber>
    </recommendedName>
</protein>
<evidence type="ECO:0000313" key="14">
    <source>
        <dbReference type="Proteomes" id="UP000325286"/>
    </source>
</evidence>
<feature type="binding site" evidence="12">
    <location>
        <position position="95"/>
    </location>
    <ligand>
        <name>Mg(2+)</name>
        <dbReference type="ChEBI" id="CHEBI:18420"/>
        <label>1</label>
        <note>catalytic</note>
    </ligand>
</feature>
<keyword evidence="6 12" id="KW-0479">Metal-binding</keyword>
<dbReference type="Pfam" id="PF00459">
    <property type="entry name" value="Inositol_P"/>
    <property type="match status" value="1"/>
</dbReference>
<evidence type="ECO:0000256" key="6">
    <source>
        <dbReference type="ARBA" id="ARBA00022723"/>
    </source>
</evidence>
<evidence type="ECO:0000256" key="5">
    <source>
        <dbReference type="ARBA" id="ARBA00022605"/>
    </source>
</evidence>
<gene>
    <name evidence="13" type="primary">hisN</name>
    <name evidence="13" type="ORF">UC8_48300</name>
</gene>
<feature type="binding site" evidence="12">
    <location>
        <position position="92"/>
    </location>
    <ligand>
        <name>Mg(2+)</name>
        <dbReference type="ChEBI" id="CHEBI:18420"/>
        <label>1</label>
        <note>catalytic</note>
    </ligand>
</feature>
<dbReference type="PRINTS" id="PR00377">
    <property type="entry name" value="IMPHPHTASES"/>
</dbReference>
<evidence type="ECO:0000256" key="2">
    <source>
        <dbReference type="ARBA" id="ARBA00004970"/>
    </source>
</evidence>
<dbReference type="AlphaFoldDB" id="A0A5B9QUS3"/>
<dbReference type="PANTHER" id="PTHR43200:SF6">
    <property type="entry name" value="3'(2'),5'-BISPHOSPHATE NUCLEOTIDASE"/>
    <property type="match status" value="1"/>
</dbReference>
<evidence type="ECO:0000256" key="7">
    <source>
        <dbReference type="ARBA" id="ARBA00022801"/>
    </source>
</evidence>
<dbReference type="PANTHER" id="PTHR43200">
    <property type="entry name" value="PHOSPHATASE"/>
    <property type="match status" value="1"/>
</dbReference>
<dbReference type="InterPro" id="IPR011809">
    <property type="entry name" value="His_9_proposed"/>
</dbReference>
<dbReference type="FunFam" id="3.30.540.10:FF:000003">
    <property type="entry name" value="Inositol-1-monophosphatase"/>
    <property type="match status" value="1"/>
</dbReference>
<evidence type="ECO:0000256" key="11">
    <source>
        <dbReference type="NCBIfam" id="TIGR02067"/>
    </source>
</evidence>
<keyword evidence="8 12" id="KW-0460">Magnesium</keyword>
<evidence type="ECO:0000313" key="13">
    <source>
        <dbReference type="EMBL" id="QEG42788.1"/>
    </source>
</evidence>
<dbReference type="EMBL" id="CP042914">
    <property type="protein sequence ID" value="QEG42788.1"/>
    <property type="molecule type" value="Genomic_DNA"/>
</dbReference>
<comment type="catalytic activity">
    <reaction evidence="10">
        <text>L-histidinol phosphate + H2O = L-histidinol + phosphate</text>
        <dbReference type="Rhea" id="RHEA:14465"/>
        <dbReference type="ChEBI" id="CHEBI:15377"/>
        <dbReference type="ChEBI" id="CHEBI:43474"/>
        <dbReference type="ChEBI" id="CHEBI:57699"/>
        <dbReference type="ChEBI" id="CHEBI:57980"/>
        <dbReference type="EC" id="3.1.3.15"/>
    </reaction>
</comment>
<evidence type="ECO:0000256" key="9">
    <source>
        <dbReference type="ARBA" id="ARBA00023102"/>
    </source>
</evidence>
<dbReference type="EC" id="3.1.3.15" evidence="4 11"/>
<dbReference type="UniPathway" id="UPA00031">
    <property type="reaction ID" value="UER00013"/>
</dbReference>
<dbReference type="OrthoDB" id="9772456at2"/>
<accession>A0A5B9QUS3</accession>
<dbReference type="Gene3D" id="3.40.190.80">
    <property type="match status" value="1"/>
</dbReference>
<comment type="cofactor">
    <cofactor evidence="1 12">
        <name>Mg(2+)</name>
        <dbReference type="ChEBI" id="CHEBI:18420"/>
    </cofactor>
</comment>
<evidence type="ECO:0000256" key="10">
    <source>
        <dbReference type="ARBA" id="ARBA00049158"/>
    </source>
</evidence>
<dbReference type="RefSeq" id="WP_068142143.1">
    <property type="nucleotide sequence ID" value="NZ_CP042914.1"/>
</dbReference>
<keyword evidence="7 13" id="KW-0378">Hydrolase</keyword>
<dbReference type="GO" id="GO:0004401">
    <property type="term" value="F:histidinol-phosphatase activity"/>
    <property type="evidence" value="ECO:0007669"/>
    <property type="project" value="UniProtKB-UniRule"/>
</dbReference>
<name>A0A5B9QUS3_9BACT</name>
<feature type="binding site" evidence="12">
    <location>
        <position position="94"/>
    </location>
    <ligand>
        <name>Mg(2+)</name>
        <dbReference type="ChEBI" id="CHEBI:18420"/>
        <label>1</label>
        <note>catalytic</note>
    </ligand>
</feature>
<dbReference type="InterPro" id="IPR051090">
    <property type="entry name" value="Inositol_monoP_superfamily"/>
</dbReference>
<keyword evidence="14" id="KW-1185">Reference proteome</keyword>
<evidence type="ECO:0000256" key="1">
    <source>
        <dbReference type="ARBA" id="ARBA00001946"/>
    </source>
</evidence>
<comment type="pathway">
    <text evidence="2">Amino-acid biosynthesis; L-histidine biosynthesis; L-histidine from 5-phospho-alpha-D-ribose 1-diphosphate: step 8/9.</text>
</comment>
<reference evidence="13 14" key="1">
    <citation type="submission" date="2019-08" db="EMBL/GenBank/DDBJ databases">
        <title>Deep-cultivation of Planctomycetes and their phenomic and genomic characterization uncovers novel biology.</title>
        <authorList>
            <person name="Wiegand S."/>
            <person name="Jogler M."/>
            <person name="Boedeker C."/>
            <person name="Pinto D."/>
            <person name="Vollmers J."/>
            <person name="Rivas-Marin E."/>
            <person name="Kohn T."/>
            <person name="Peeters S.H."/>
            <person name="Heuer A."/>
            <person name="Rast P."/>
            <person name="Oberbeckmann S."/>
            <person name="Bunk B."/>
            <person name="Jeske O."/>
            <person name="Meyerdierks A."/>
            <person name="Storesund J.E."/>
            <person name="Kallscheuer N."/>
            <person name="Luecker S."/>
            <person name="Lage O.M."/>
            <person name="Pohl T."/>
            <person name="Merkel B.J."/>
            <person name="Hornburger P."/>
            <person name="Mueller R.-W."/>
            <person name="Bruemmer F."/>
            <person name="Labrenz M."/>
            <person name="Spormann A.M."/>
            <person name="Op den Camp H."/>
            <person name="Overmann J."/>
            <person name="Amann R."/>
            <person name="Jetten M.S.M."/>
            <person name="Mascher T."/>
            <person name="Medema M.H."/>
            <person name="Devos D.P."/>
            <person name="Kaster A.-K."/>
            <person name="Ovreas L."/>
            <person name="Rohde M."/>
            <person name="Galperin M.Y."/>
            <person name="Jogler C."/>
        </authorList>
    </citation>
    <scope>NUCLEOTIDE SEQUENCE [LARGE SCALE GENOMIC DNA]</scope>
    <source>
        <strain evidence="13 14">UC8</strain>
    </source>
</reference>
<dbReference type="Gene3D" id="3.30.540.10">
    <property type="entry name" value="Fructose-1,6-Bisphosphatase, subunit A, domain 1"/>
    <property type="match status" value="1"/>
</dbReference>
<dbReference type="InterPro" id="IPR000760">
    <property type="entry name" value="Inositol_monophosphatase-like"/>
</dbReference>
<keyword evidence="9" id="KW-0368">Histidine biosynthesis</keyword>
<comment type="similarity">
    <text evidence="3">Belongs to the inositol monophosphatase superfamily.</text>
</comment>
<evidence type="ECO:0000256" key="3">
    <source>
        <dbReference type="ARBA" id="ARBA00009759"/>
    </source>
</evidence>
<sequence length="271" mass="29427">MRCPDNWSELHDGRLAHLVPIAEAAGHSTRAYFGNAELAVEAKQDDSPVTAADRHAEQLVRKKVAELFPDDEVLGEEFEPRPGTSGYRWIVDPIDGTKSFVSGVPLYSTLLALEYKDETLAGVIYIPALDECVAAANGQGAWHRAIGSQDWVPARVSERKKLSQSIFVTSQVDSFDARGSAAAYKELEQAAWISRSWGDGYGYLLVATGRADVMVDPEVKAWDVAAIRPVIEQAGGKFTDWTGTPTSRGPDAVGTNGKLHKEVLAKLQTTS</sequence>
<keyword evidence="5" id="KW-0028">Amino-acid biosynthesis</keyword>
<dbReference type="GO" id="GO:0000105">
    <property type="term" value="P:L-histidine biosynthetic process"/>
    <property type="evidence" value="ECO:0007669"/>
    <property type="project" value="UniProtKB-UniRule"/>
</dbReference>
<dbReference type="KEGG" id="rul:UC8_48300"/>